<reference evidence="1" key="1">
    <citation type="journal article" date="2014" name="Front. Microbiol.">
        <title>High frequency of phylogenetically diverse reductive dehalogenase-homologous genes in deep subseafloor sedimentary metagenomes.</title>
        <authorList>
            <person name="Kawai M."/>
            <person name="Futagami T."/>
            <person name="Toyoda A."/>
            <person name="Takaki Y."/>
            <person name="Nishi S."/>
            <person name="Hori S."/>
            <person name="Arai W."/>
            <person name="Tsubouchi T."/>
            <person name="Morono Y."/>
            <person name="Uchiyama I."/>
            <person name="Ito T."/>
            <person name="Fujiyama A."/>
            <person name="Inagaki F."/>
            <person name="Takami H."/>
        </authorList>
    </citation>
    <scope>NUCLEOTIDE SEQUENCE</scope>
    <source>
        <strain evidence="1">Expedition CK06-06</strain>
    </source>
</reference>
<gene>
    <name evidence="1" type="ORF">S03H2_05348</name>
</gene>
<dbReference type="EMBL" id="BARU01002223">
    <property type="protein sequence ID" value="GAH25517.1"/>
    <property type="molecule type" value="Genomic_DNA"/>
</dbReference>
<evidence type="ECO:0000313" key="1">
    <source>
        <dbReference type="EMBL" id="GAH25517.1"/>
    </source>
</evidence>
<sequence length="40" mass="4506">MGNAYPDKREVHGNYKDTHYRAGYATAQSSKDGILHKLVL</sequence>
<proteinExistence type="predicted"/>
<organism evidence="1">
    <name type="scientific">marine sediment metagenome</name>
    <dbReference type="NCBI Taxonomy" id="412755"/>
    <lineage>
        <taxon>unclassified sequences</taxon>
        <taxon>metagenomes</taxon>
        <taxon>ecological metagenomes</taxon>
    </lineage>
</organism>
<name>X1DZ25_9ZZZZ</name>
<comment type="caution">
    <text evidence="1">The sequence shown here is derived from an EMBL/GenBank/DDBJ whole genome shotgun (WGS) entry which is preliminary data.</text>
</comment>
<accession>X1DZ25</accession>
<protein>
    <submittedName>
        <fullName evidence="1">Uncharacterized protein</fullName>
    </submittedName>
</protein>
<dbReference type="AlphaFoldDB" id="X1DZ25"/>